<dbReference type="CDD" id="cd06156">
    <property type="entry name" value="eu_AANH_C_2"/>
    <property type="match status" value="1"/>
</dbReference>
<dbReference type="FunFam" id="3.90.1490.10:FF:000001">
    <property type="entry name" value="Diphthine--ammonia ligase"/>
    <property type="match status" value="1"/>
</dbReference>
<dbReference type="Gene3D" id="3.90.1490.10">
    <property type="entry name" value="putative n-type atp pyrophosphatase, domain 2"/>
    <property type="match status" value="1"/>
</dbReference>
<feature type="domain" description="Diphthamide synthase" evidence="13">
    <location>
        <begin position="1"/>
        <end position="231"/>
    </location>
</feature>
<dbReference type="SUPFAM" id="SSF55298">
    <property type="entry name" value="YjgF-like"/>
    <property type="match status" value="2"/>
</dbReference>
<comment type="pathway">
    <text evidence="1">Protein modification; peptidyl-diphthamide biosynthesis.</text>
</comment>
<dbReference type="SUPFAM" id="SSF52402">
    <property type="entry name" value="Adenine nucleotide alpha hydrolases-like"/>
    <property type="match status" value="1"/>
</dbReference>
<dbReference type="CDD" id="cd01994">
    <property type="entry name" value="AANH_PF0828-like"/>
    <property type="match status" value="1"/>
</dbReference>
<keyword evidence="15" id="KW-1185">Reference proteome</keyword>
<evidence type="ECO:0000256" key="2">
    <source>
        <dbReference type="ARBA" id="ARBA00008496"/>
    </source>
</evidence>
<evidence type="ECO:0000256" key="3">
    <source>
        <dbReference type="ARBA" id="ARBA00012089"/>
    </source>
</evidence>
<evidence type="ECO:0000256" key="12">
    <source>
        <dbReference type="ARBA" id="ARBA00048108"/>
    </source>
</evidence>
<dbReference type="Pfam" id="PF01042">
    <property type="entry name" value="Ribonuc_L-PSP"/>
    <property type="match status" value="2"/>
</dbReference>
<keyword evidence="5" id="KW-0436">Ligase</keyword>
<dbReference type="Gene3D" id="3.40.50.620">
    <property type="entry name" value="HUPs"/>
    <property type="match status" value="1"/>
</dbReference>
<sequence>MKVVALISGGKDSCYVMMRCLDYGHEIVALANLLPADDSVDELDSFMYQTVGHQVIVAYSQCMGLPLYRRRIQGFSRLQELRYIQTENDEVEDLFLLLKAVKNDFPDVDSVSCGAIASDYQRSRVENVCSRLGLVSLAFLWRQNQEDLLQQMITRGIHAIIVKVAAMGLNPQRHLGKNLAEMYPCLNQLHVRFGINVCGEGGEYETLTLDCPLFKNHRILLDEYEIVQHSADNIAPVGVLHPSKFHLECKDLQSFQPTPELCIKDVVTDMEKVLVCKNEDINVSLDFHEPVTRSKHGISFTSCSRESGDLAIYSSWTGSCKNNFGINEELGFVLDSIQEELEKTELSWGDVLYIHLYIDSMEAFASANEMYMQIITENACTNGVPSRSTVGVDLLESDSGRVLVEVIAAKKTKKKVLHVKSISCWAPNCIGPYSQATLSRGLLYMAGQLGLDPPTMRLVSGGPALEMEQALKNCEAVAEVFSTSTVNSSISILVYWSASIGILERQEAQASLSTFLSCDCSSSPDRAPVVHVQVRALPKGAAIEVEPFLYAPSCEESFNPSANLKRFRKGVHCEGTLIPGQLLRAFFSLPFNILVNNVNSASMVSAVDISSLASICTELKVCLQSFSDLLAEASFTWENVLALRILFASRAISRELILAAWNQATCYGPDSSTKNFSMECSISGVQSIQPLFVPVLCSGMDLNMNGLATLDLLALR</sequence>
<evidence type="ECO:0000259" key="13">
    <source>
        <dbReference type="Pfam" id="PF01902"/>
    </source>
</evidence>
<keyword evidence="7" id="KW-0067">ATP-binding</keyword>
<dbReference type="Proteomes" id="UP000825935">
    <property type="component" value="Chromosome 24"/>
</dbReference>
<accession>A0A8T2RSZ4</accession>
<evidence type="ECO:0000256" key="10">
    <source>
        <dbReference type="ARBA" id="ARBA00031552"/>
    </source>
</evidence>
<dbReference type="InterPro" id="IPR006175">
    <property type="entry name" value="YjgF/YER057c/UK114"/>
</dbReference>
<dbReference type="PANTHER" id="PTHR12196">
    <property type="entry name" value="DOMAIN OF UNKNOWN FUNCTION 71 DUF71 -CONTAINING PROTEIN"/>
    <property type="match status" value="1"/>
</dbReference>
<dbReference type="EMBL" id="CM035429">
    <property type="protein sequence ID" value="KAH7299311.1"/>
    <property type="molecule type" value="Genomic_DNA"/>
</dbReference>
<dbReference type="Pfam" id="PF01902">
    <property type="entry name" value="Diphthami_syn_2"/>
    <property type="match status" value="1"/>
</dbReference>
<keyword evidence="6" id="KW-0547">Nucleotide-binding</keyword>
<dbReference type="AlphaFoldDB" id="A0A8T2RSZ4"/>
<dbReference type="FunFam" id="3.40.50.620:FF:000069">
    <property type="entry name" value="diphthine--ammonia ligase"/>
    <property type="match status" value="1"/>
</dbReference>
<evidence type="ECO:0000256" key="5">
    <source>
        <dbReference type="ARBA" id="ARBA00022598"/>
    </source>
</evidence>
<dbReference type="InterPro" id="IPR014729">
    <property type="entry name" value="Rossmann-like_a/b/a_fold"/>
</dbReference>
<evidence type="ECO:0000256" key="9">
    <source>
        <dbReference type="ARBA" id="ARBA00031202"/>
    </source>
</evidence>
<protein>
    <recommendedName>
        <fullName evidence="4">Diphthine--ammonia ligase</fullName>
        <ecNumber evidence="3">6.3.1.14</ecNumber>
    </recommendedName>
    <alternativeName>
        <fullName evidence="9">ATP-binding domain-containing protein 4</fullName>
    </alternativeName>
    <alternativeName>
        <fullName evidence="8">Diphthamide synthase</fullName>
    </alternativeName>
    <alternativeName>
        <fullName evidence="10">Diphthamide synthetase</fullName>
    </alternativeName>
    <alternativeName>
        <fullName evidence="11">Protein DPH6 homolog</fullName>
    </alternativeName>
</protein>
<evidence type="ECO:0000313" key="15">
    <source>
        <dbReference type="Proteomes" id="UP000825935"/>
    </source>
</evidence>
<dbReference type="InterPro" id="IPR035959">
    <property type="entry name" value="RutC-like_sf"/>
</dbReference>
<dbReference type="Gene3D" id="3.30.1330.40">
    <property type="entry name" value="RutC-like"/>
    <property type="match status" value="2"/>
</dbReference>
<dbReference type="GO" id="GO:0017178">
    <property type="term" value="F:diphthine-ammonia ligase activity"/>
    <property type="evidence" value="ECO:0007669"/>
    <property type="project" value="UniProtKB-EC"/>
</dbReference>
<organism evidence="14 15">
    <name type="scientific">Ceratopteris richardii</name>
    <name type="common">Triangle waterfern</name>
    <dbReference type="NCBI Taxonomy" id="49495"/>
    <lineage>
        <taxon>Eukaryota</taxon>
        <taxon>Viridiplantae</taxon>
        <taxon>Streptophyta</taxon>
        <taxon>Embryophyta</taxon>
        <taxon>Tracheophyta</taxon>
        <taxon>Polypodiopsida</taxon>
        <taxon>Polypodiidae</taxon>
        <taxon>Polypodiales</taxon>
        <taxon>Pteridineae</taxon>
        <taxon>Pteridaceae</taxon>
        <taxon>Parkerioideae</taxon>
        <taxon>Ceratopteris</taxon>
    </lineage>
</organism>
<dbReference type="EMBL" id="CM035429">
    <property type="protein sequence ID" value="KAH7299310.1"/>
    <property type="molecule type" value="Genomic_DNA"/>
</dbReference>
<dbReference type="GO" id="GO:0017183">
    <property type="term" value="P:protein histidyl modification to diphthamide"/>
    <property type="evidence" value="ECO:0007669"/>
    <property type="project" value="TreeGrafter"/>
</dbReference>
<dbReference type="PANTHER" id="PTHR12196:SF2">
    <property type="entry name" value="DIPHTHINE--AMMONIA LIGASE"/>
    <property type="match status" value="1"/>
</dbReference>
<evidence type="ECO:0000256" key="11">
    <source>
        <dbReference type="ARBA" id="ARBA00032849"/>
    </source>
</evidence>
<proteinExistence type="inferred from homology"/>
<dbReference type="OMA" id="THEMYHE"/>
<dbReference type="OrthoDB" id="686384at2759"/>
<comment type="catalytic activity">
    <reaction evidence="12">
        <text>diphthine-[translation elongation factor 2] + NH4(+) + ATP = diphthamide-[translation elongation factor 2] + AMP + diphosphate + H(+)</text>
        <dbReference type="Rhea" id="RHEA:19753"/>
        <dbReference type="Rhea" id="RHEA-COMP:10172"/>
        <dbReference type="Rhea" id="RHEA-COMP:10174"/>
        <dbReference type="ChEBI" id="CHEBI:15378"/>
        <dbReference type="ChEBI" id="CHEBI:16692"/>
        <dbReference type="ChEBI" id="CHEBI:28938"/>
        <dbReference type="ChEBI" id="CHEBI:30616"/>
        <dbReference type="ChEBI" id="CHEBI:33019"/>
        <dbReference type="ChEBI" id="CHEBI:82696"/>
        <dbReference type="ChEBI" id="CHEBI:456215"/>
        <dbReference type="EC" id="6.3.1.14"/>
    </reaction>
</comment>
<dbReference type="InterPro" id="IPR002761">
    <property type="entry name" value="Diphthami_syn_dom"/>
</dbReference>
<gene>
    <name evidence="14" type="ORF">KP509_24G004900</name>
</gene>
<comment type="caution">
    <text evidence="14">The sequence shown here is derived from an EMBL/GenBank/DDBJ whole genome shotgun (WGS) entry which is preliminary data.</text>
</comment>
<dbReference type="InterPro" id="IPR030662">
    <property type="entry name" value="DPH6/MJ0570"/>
</dbReference>
<evidence type="ECO:0000256" key="1">
    <source>
        <dbReference type="ARBA" id="ARBA00005156"/>
    </source>
</evidence>
<dbReference type="GO" id="GO:0005524">
    <property type="term" value="F:ATP binding"/>
    <property type="evidence" value="ECO:0007669"/>
    <property type="project" value="UniProtKB-KW"/>
</dbReference>
<evidence type="ECO:0000256" key="4">
    <source>
        <dbReference type="ARBA" id="ARBA00018426"/>
    </source>
</evidence>
<evidence type="ECO:0000256" key="8">
    <source>
        <dbReference type="ARBA" id="ARBA00029814"/>
    </source>
</evidence>
<comment type="similarity">
    <text evidence="2">Belongs to the Diphthine--ammonia ligase family.</text>
</comment>
<evidence type="ECO:0000313" key="14">
    <source>
        <dbReference type="EMBL" id="KAH7299310.1"/>
    </source>
</evidence>
<reference evidence="14" key="1">
    <citation type="submission" date="2021-08" db="EMBL/GenBank/DDBJ databases">
        <title>WGS assembly of Ceratopteris richardii.</title>
        <authorList>
            <person name="Marchant D.B."/>
            <person name="Chen G."/>
            <person name="Jenkins J."/>
            <person name="Shu S."/>
            <person name="Leebens-Mack J."/>
            <person name="Grimwood J."/>
            <person name="Schmutz J."/>
            <person name="Soltis P."/>
            <person name="Soltis D."/>
            <person name="Chen Z.-H."/>
        </authorList>
    </citation>
    <scope>NUCLEOTIDE SEQUENCE</scope>
    <source>
        <strain evidence="14">Whitten #5841</strain>
        <tissue evidence="14">Leaf</tissue>
    </source>
</reference>
<dbReference type="EC" id="6.3.1.14" evidence="3"/>
<evidence type="ECO:0000256" key="6">
    <source>
        <dbReference type="ARBA" id="ARBA00022741"/>
    </source>
</evidence>
<dbReference type="NCBIfam" id="TIGR00290">
    <property type="entry name" value="MJ0570_dom"/>
    <property type="match status" value="1"/>
</dbReference>
<name>A0A8T2RSZ4_CERRI</name>
<evidence type="ECO:0000256" key="7">
    <source>
        <dbReference type="ARBA" id="ARBA00022840"/>
    </source>
</evidence>